<organism evidence="8 9">
    <name type="scientific">Paraburkholderia acidicola</name>
    <dbReference type="NCBI Taxonomy" id="1912599"/>
    <lineage>
        <taxon>Bacteria</taxon>
        <taxon>Pseudomonadati</taxon>
        <taxon>Pseudomonadota</taxon>
        <taxon>Betaproteobacteria</taxon>
        <taxon>Burkholderiales</taxon>
        <taxon>Burkholderiaceae</taxon>
        <taxon>Paraburkholderia</taxon>
    </lineage>
</organism>
<comment type="similarity">
    <text evidence="1 6">Belongs to the thioredoxin family.</text>
</comment>
<feature type="domain" description="Thioredoxin" evidence="7">
    <location>
        <begin position="4"/>
        <end position="107"/>
    </location>
</feature>
<reference evidence="8 9" key="1">
    <citation type="journal article" date="2024" name="Chem. Sci.">
        <title>Discovery of a lagriamide polyketide by integrated genome mining, isotopic labeling, and untargeted metabolomics.</title>
        <authorList>
            <person name="Fergusson C.H."/>
            <person name="Saulog J."/>
            <person name="Paulo B.S."/>
            <person name="Wilson D.M."/>
            <person name="Liu D.Y."/>
            <person name="Morehouse N.J."/>
            <person name="Waterworth S."/>
            <person name="Barkei J."/>
            <person name="Gray C.A."/>
            <person name="Kwan J.C."/>
            <person name="Eustaquio A.S."/>
            <person name="Linington R.G."/>
        </authorList>
    </citation>
    <scope>NUCLEOTIDE SEQUENCE [LARGE SCALE GENOMIC DNA]</scope>
    <source>
        <strain evidence="8 9">RL17-338-BIF-B</strain>
    </source>
</reference>
<evidence type="ECO:0000256" key="4">
    <source>
        <dbReference type="ARBA" id="ARBA00023157"/>
    </source>
</evidence>
<dbReference type="PROSITE" id="PS51352">
    <property type="entry name" value="THIOREDOXIN_2"/>
    <property type="match status" value="1"/>
</dbReference>
<dbReference type="InterPro" id="IPR005746">
    <property type="entry name" value="Thioredoxin"/>
</dbReference>
<sequence>MEKTYLTATAETFNAIVLQARLPVLVDFWAPWCAPCLALGRVIEQIIPEYADKVLVVKINADENPELCEQHGLKGLPRLSLYRDGKEVEIIEERTRARLEHYLESHF</sequence>
<name>A0ABV1LEX5_9BURK</name>
<evidence type="ECO:0000256" key="5">
    <source>
        <dbReference type="ARBA" id="ARBA00023284"/>
    </source>
</evidence>
<dbReference type="EMBL" id="JAOALG010000001">
    <property type="protein sequence ID" value="MEQ5837894.1"/>
    <property type="molecule type" value="Genomic_DNA"/>
</dbReference>
<evidence type="ECO:0000313" key="8">
    <source>
        <dbReference type="EMBL" id="MEQ5837894.1"/>
    </source>
</evidence>
<keyword evidence="4" id="KW-1015">Disulfide bond</keyword>
<dbReference type="Proteomes" id="UP001469089">
    <property type="component" value="Unassembled WGS sequence"/>
</dbReference>
<keyword evidence="3" id="KW-0249">Electron transport</keyword>
<dbReference type="PANTHER" id="PTHR45663">
    <property type="entry name" value="GEO12009P1"/>
    <property type="match status" value="1"/>
</dbReference>
<dbReference type="InterPro" id="IPR017937">
    <property type="entry name" value="Thioredoxin_CS"/>
</dbReference>
<accession>A0ABV1LEX5</accession>
<dbReference type="InterPro" id="IPR013766">
    <property type="entry name" value="Thioredoxin_domain"/>
</dbReference>
<evidence type="ECO:0000256" key="2">
    <source>
        <dbReference type="ARBA" id="ARBA00022448"/>
    </source>
</evidence>
<dbReference type="Pfam" id="PF00085">
    <property type="entry name" value="Thioredoxin"/>
    <property type="match status" value="1"/>
</dbReference>
<dbReference type="RefSeq" id="WP_349540814.1">
    <property type="nucleotide sequence ID" value="NZ_JAOALG010000001.1"/>
</dbReference>
<keyword evidence="5" id="KW-0676">Redox-active center</keyword>
<protein>
    <recommendedName>
        <fullName evidence="6">Thioredoxin</fullName>
    </recommendedName>
</protein>
<dbReference type="PIRSF" id="PIRSF000077">
    <property type="entry name" value="Thioredoxin"/>
    <property type="match status" value="1"/>
</dbReference>
<keyword evidence="9" id="KW-1185">Reference proteome</keyword>
<proteinExistence type="inferred from homology"/>
<dbReference type="PANTHER" id="PTHR45663:SF11">
    <property type="entry name" value="GEO12009P1"/>
    <property type="match status" value="1"/>
</dbReference>
<dbReference type="PROSITE" id="PS00194">
    <property type="entry name" value="THIOREDOXIN_1"/>
    <property type="match status" value="1"/>
</dbReference>
<evidence type="ECO:0000256" key="1">
    <source>
        <dbReference type="ARBA" id="ARBA00008987"/>
    </source>
</evidence>
<gene>
    <name evidence="8" type="ORF">N0A02_00375</name>
</gene>
<evidence type="ECO:0000313" key="9">
    <source>
        <dbReference type="Proteomes" id="UP001469089"/>
    </source>
</evidence>
<dbReference type="InterPro" id="IPR036249">
    <property type="entry name" value="Thioredoxin-like_sf"/>
</dbReference>
<comment type="caution">
    <text evidence="8">The sequence shown here is derived from an EMBL/GenBank/DDBJ whole genome shotgun (WGS) entry which is preliminary data.</text>
</comment>
<dbReference type="CDD" id="cd02947">
    <property type="entry name" value="TRX_family"/>
    <property type="match status" value="1"/>
</dbReference>
<keyword evidence="2" id="KW-0813">Transport</keyword>
<dbReference type="Gene3D" id="3.40.30.10">
    <property type="entry name" value="Glutaredoxin"/>
    <property type="match status" value="1"/>
</dbReference>
<dbReference type="SUPFAM" id="SSF52833">
    <property type="entry name" value="Thioredoxin-like"/>
    <property type="match status" value="1"/>
</dbReference>
<evidence type="ECO:0000256" key="3">
    <source>
        <dbReference type="ARBA" id="ARBA00022982"/>
    </source>
</evidence>
<evidence type="ECO:0000256" key="6">
    <source>
        <dbReference type="PIRNR" id="PIRNR000077"/>
    </source>
</evidence>
<evidence type="ECO:0000259" key="7">
    <source>
        <dbReference type="PROSITE" id="PS51352"/>
    </source>
</evidence>